<dbReference type="AlphaFoldDB" id="Q1QI09"/>
<dbReference type="EMBL" id="CP000319">
    <property type="protein sequence ID" value="ABE64138.1"/>
    <property type="molecule type" value="Genomic_DNA"/>
</dbReference>
<protein>
    <submittedName>
        <fullName evidence="1">Uncharacterized protein</fullName>
    </submittedName>
</protein>
<name>Q1QI09_NITHX</name>
<dbReference type="HOGENOM" id="CLU_2586132_0_0_5"/>
<evidence type="ECO:0000313" key="2">
    <source>
        <dbReference type="Proteomes" id="UP000001953"/>
    </source>
</evidence>
<keyword evidence="2" id="KW-1185">Reference proteome</keyword>
<evidence type="ECO:0000313" key="1">
    <source>
        <dbReference type="EMBL" id="ABE64138.1"/>
    </source>
</evidence>
<dbReference type="STRING" id="323097.Nham_3408"/>
<dbReference type="Proteomes" id="UP000001953">
    <property type="component" value="Chromosome"/>
</dbReference>
<sequence>MIVGERRQLSSEQVSVSTAARVVEENRKEEPPFWRTAPRVGFKPTALKKADARYRMMYSFNLQIPSGMTCRPLPTDHYPH</sequence>
<reference evidence="1 2" key="1">
    <citation type="submission" date="2006-03" db="EMBL/GenBank/DDBJ databases">
        <title>Complete sequence of chromosome of Nitrobacter hamburgensis X14.</title>
        <authorList>
            <consortium name="US DOE Joint Genome Institute"/>
            <person name="Copeland A."/>
            <person name="Lucas S."/>
            <person name="Lapidus A."/>
            <person name="Barry K."/>
            <person name="Detter J.C."/>
            <person name="Glavina del Rio T."/>
            <person name="Hammon N."/>
            <person name="Israni S."/>
            <person name="Dalin E."/>
            <person name="Tice H."/>
            <person name="Pitluck S."/>
            <person name="Chain P."/>
            <person name="Malfatti S."/>
            <person name="Shin M."/>
            <person name="Vergez L."/>
            <person name="Schmutz J."/>
            <person name="Larimer F."/>
            <person name="Land M."/>
            <person name="Hauser L."/>
            <person name="Kyrpides N."/>
            <person name="Ivanova N."/>
            <person name="Ward B."/>
            <person name="Arp D."/>
            <person name="Klotz M."/>
            <person name="Stein L."/>
            <person name="O'Mullan G."/>
            <person name="Starkenburg S."/>
            <person name="Sayavedra L."/>
            <person name="Poret-Peterson A.T."/>
            <person name="Gentry M.E."/>
            <person name="Bruce D."/>
            <person name="Richardson P."/>
        </authorList>
    </citation>
    <scope>NUCLEOTIDE SEQUENCE [LARGE SCALE GENOMIC DNA]</scope>
    <source>
        <strain evidence="2">DSM 10229 / NCIMB 13809 / X14</strain>
    </source>
</reference>
<dbReference type="KEGG" id="nha:Nham_3408"/>
<accession>Q1QI09</accession>
<organism evidence="1 2">
    <name type="scientific">Nitrobacter hamburgensis (strain DSM 10229 / NCIMB 13809 / X14)</name>
    <dbReference type="NCBI Taxonomy" id="323097"/>
    <lineage>
        <taxon>Bacteria</taxon>
        <taxon>Pseudomonadati</taxon>
        <taxon>Pseudomonadota</taxon>
        <taxon>Alphaproteobacteria</taxon>
        <taxon>Hyphomicrobiales</taxon>
        <taxon>Nitrobacteraceae</taxon>
        <taxon>Nitrobacter</taxon>
    </lineage>
</organism>
<gene>
    <name evidence="1" type="ordered locus">Nham_3408</name>
</gene>
<proteinExistence type="predicted"/>